<keyword evidence="15 17" id="KW-0460">Magnesium</keyword>
<dbReference type="SUPFAM" id="SSF52009">
    <property type="entry name" value="Phosphohistidine domain"/>
    <property type="match status" value="1"/>
</dbReference>
<keyword evidence="8 17" id="KW-0813">Transport</keyword>
<dbReference type="SUPFAM" id="SSF51621">
    <property type="entry name" value="Phosphoenolpyruvate/pyruvate domain"/>
    <property type="match status" value="1"/>
</dbReference>
<keyword evidence="18" id="KW-0175">Coiled coil</keyword>
<evidence type="ECO:0000313" key="23">
    <source>
        <dbReference type="Proteomes" id="UP001597120"/>
    </source>
</evidence>
<evidence type="ECO:0000259" key="19">
    <source>
        <dbReference type="Pfam" id="PF00391"/>
    </source>
</evidence>
<keyword evidence="9 17" id="KW-0963">Cytoplasm</keyword>
<feature type="domain" description="PEP-utilising enzyme mobile" evidence="19">
    <location>
        <begin position="158"/>
        <end position="230"/>
    </location>
</feature>
<evidence type="ECO:0000256" key="6">
    <source>
        <dbReference type="ARBA" id="ARBA00012232"/>
    </source>
</evidence>
<dbReference type="PANTHER" id="PTHR46244:SF3">
    <property type="entry name" value="PHOSPHOENOLPYRUVATE-PROTEIN PHOSPHOTRANSFERASE"/>
    <property type="match status" value="1"/>
</dbReference>
<dbReference type="PRINTS" id="PR01736">
    <property type="entry name" value="PHPHTRNFRASE"/>
</dbReference>
<comment type="caution">
    <text evidence="22">The sequence shown here is derived from an EMBL/GenBank/DDBJ whole genome shotgun (WGS) entry which is preliminary data.</text>
</comment>
<evidence type="ECO:0000256" key="1">
    <source>
        <dbReference type="ARBA" id="ARBA00000683"/>
    </source>
</evidence>
<feature type="coiled-coil region" evidence="18">
    <location>
        <begin position="31"/>
        <end position="72"/>
    </location>
</feature>
<evidence type="ECO:0000256" key="12">
    <source>
        <dbReference type="ARBA" id="ARBA00022683"/>
    </source>
</evidence>
<evidence type="ECO:0000259" key="20">
    <source>
        <dbReference type="Pfam" id="PF02896"/>
    </source>
</evidence>
<evidence type="ECO:0000256" key="5">
    <source>
        <dbReference type="ARBA" id="ARBA00007837"/>
    </source>
</evidence>
<dbReference type="InterPro" id="IPR024692">
    <property type="entry name" value="PTS_EI"/>
</dbReference>
<keyword evidence="23" id="KW-1185">Reference proteome</keyword>
<keyword evidence="14 17" id="KW-0418">Kinase</keyword>
<dbReference type="Gene3D" id="1.10.274.10">
    <property type="entry name" value="PtsI, HPr-binding domain"/>
    <property type="match status" value="1"/>
</dbReference>
<evidence type="ECO:0000256" key="4">
    <source>
        <dbReference type="ARBA" id="ARBA00004496"/>
    </source>
</evidence>
<keyword evidence="10 17" id="KW-0762">Sugar transport</keyword>
<dbReference type="InterPro" id="IPR036637">
    <property type="entry name" value="Phosphohistidine_dom_sf"/>
</dbReference>
<dbReference type="SUPFAM" id="SSF47831">
    <property type="entry name" value="Enzyme I of the PEP:sugar phosphotransferase system HPr-binding (sub)domain"/>
    <property type="match status" value="1"/>
</dbReference>
<dbReference type="Gene3D" id="3.50.30.10">
    <property type="entry name" value="Phosphohistidine domain"/>
    <property type="match status" value="1"/>
</dbReference>
<dbReference type="Proteomes" id="UP001597120">
    <property type="component" value="Unassembled WGS sequence"/>
</dbReference>
<dbReference type="EMBL" id="JBHTIU010000039">
    <property type="protein sequence ID" value="MFD0870066.1"/>
    <property type="molecule type" value="Genomic_DNA"/>
</dbReference>
<evidence type="ECO:0000256" key="17">
    <source>
        <dbReference type="PIRNR" id="PIRNR000732"/>
    </source>
</evidence>
<comment type="cofactor">
    <cofactor evidence="2 17">
        <name>Mg(2+)</name>
        <dbReference type="ChEBI" id="CHEBI:18420"/>
    </cofactor>
</comment>
<dbReference type="GO" id="GO:0008965">
    <property type="term" value="F:phosphoenolpyruvate-protein phosphotransferase activity"/>
    <property type="evidence" value="ECO:0007669"/>
    <property type="project" value="UniProtKB-EC"/>
</dbReference>
<dbReference type="InterPro" id="IPR000121">
    <property type="entry name" value="PEP_util_C"/>
</dbReference>
<comment type="function">
    <text evidence="3 17">General (non sugar-specific) component of the phosphoenolpyruvate-dependent sugar phosphotransferase system (sugar PTS). This major carbohydrate active-transport system catalyzes the phosphorylation of incoming sugar substrates concomitantly with their translocation across the cell membrane. Enzyme I transfers the phosphoryl group from phosphoenolpyruvate (PEP) to the phosphoryl carrier protein (HPr).</text>
</comment>
<evidence type="ECO:0000313" key="22">
    <source>
        <dbReference type="EMBL" id="MFD0870066.1"/>
    </source>
</evidence>
<feature type="domain" description="PEP-utilising enzyme C-terminal" evidence="20">
    <location>
        <begin position="259"/>
        <end position="546"/>
    </location>
</feature>
<evidence type="ECO:0000256" key="14">
    <source>
        <dbReference type="ARBA" id="ARBA00022777"/>
    </source>
</evidence>
<dbReference type="EC" id="2.7.3.9" evidence="6 17"/>
<dbReference type="Pfam" id="PF00391">
    <property type="entry name" value="PEP-utilizers"/>
    <property type="match status" value="1"/>
</dbReference>
<evidence type="ECO:0000256" key="15">
    <source>
        <dbReference type="ARBA" id="ARBA00022842"/>
    </source>
</evidence>
<protein>
    <recommendedName>
        <fullName evidence="7 17">Phosphoenolpyruvate-protein phosphotransferase</fullName>
        <ecNumber evidence="6 17">2.7.3.9</ecNumber>
    </recommendedName>
    <alternativeName>
        <fullName evidence="16 17">Phosphotransferase system, enzyme I</fullName>
    </alternativeName>
</protein>
<accession>A0ABW3DC21</accession>
<dbReference type="PROSITE" id="PS00370">
    <property type="entry name" value="PEP_ENZYMES_PHOS_SITE"/>
    <property type="match status" value="1"/>
</dbReference>
<evidence type="ECO:0000256" key="10">
    <source>
        <dbReference type="ARBA" id="ARBA00022597"/>
    </source>
</evidence>
<evidence type="ECO:0000256" key="2">
    <source>
        <dbReference type="ARBA" id="ARBA00001946"/>
    </source>
</evidence>
<dbReference type="InterPro" id="IPR006318">
    <property type="entry name" value="PTS_EI-like"/>
</dbReference>
<dbReference type="InterPro" id="IPR040442">
    <property type="entry name" value="Pyrv_kinase-like_dom_sf"/>
</dbReference>
<sequence length="580" mass="64424">MAEQLIQGIGVSDGIRIAKAFVLREQTEPASIREEIAAEEVEAELERLNRAKEQSEAELTELAEQAKQTLGEQQAGILVGQARMLSDPAYYPQIEKRVREELLSAEQAVSAVTEHFAGRFERMDNEYMQERAADIRDLGKRLLSQLLGGKRAGLADLREEVIVVADDLAPSDTVQLDKRYVQALVTRMGGKTSHTSILARSLGIAAVVGAGEAVREIADGELLIVDGSRGLCIRHAEPETIEEYRRRQSSEQSELSALERFRSLPAETKDGVRVEVAANIGTVQEAAIAAEQNAEGIGLYRTEFLYMNSNRLPDEDAQFAAYREVAERMNGRPVVIRTMDIGGDKELPYLNLPKEANPFLGYRAIRIGLDRKELLHTQLRALLRASQYGNIKIMFPMISSLEEWRQAKALYEQARRELVQEGVSVSDSVEVGIMVEIPSSALLAGSFAKEVDFFSIGTNDLVQYTLAVDRMNEKVSYLYDYFHPAVLLLIRQVIEAAHREGKWAGMCGGMAGDPLAAPLLIGLGLDEWSMDAGSIVKVKQAISRLDSRDCRTLTDRLLQLATTEEVRQELLRYTESQPDA</sequence>
<keyword evidence="13 17" id="KW-0479">Metal-binding</keyword>
<evidence type="ECO:0000256" key="13">
    <source>
        <dbReference type="ARBA" id="ARBA00022723"/>
    </source>
</evidence>
<dbReference type="Pfam" id="PF05524">
    <property type="entry name" value="PEP-utilisers_N"/>
    <property type="match status" value="1"/>
</dbReference>
<evidence type="ECO:0000256" key="11">
    <source>
        <dbReference type="ARBA" id="ARBA00022679"/>
    </source>
</evidence>
<dbReference type="InterPro" id="IPR023151">
    <property type="entry name" value="PEP_util_CS"/>
</dbReference>
<evidence type="ECO:0000256" key="7">
    <source>
        <dbReference type="ARBA" id="ARBA00016544"/>
    </source>
</evidence>
<evidence type="ECO:0000256" key="16">
    <source>
        <dbReference type="ARBA" id="ARBA00033235"/>
    </source>
</evidence>
<organism evidence="22 23">
    <name type="scientific">Paenibacillus residui</name>
    <dbReference type="NCBI Taxonomy" id="629724"/>
    <lineage>
        <taxon>Bacteria</taxon>
        <taxon>Bacillati</taxon>
        <taxon>Bacillota</taxon>
        <taxon>Bacilli</taxon>
        <taxon>Bacillales</taxon>
        <taxon>Paenibacillaceae</taxon>
        <taxon>Paenibacillus</taxon>
    </lineage>
</organism>
<dbReference type="InterPro" id="IPR015813">
    <property type="entry name" value="Pyrv/PenolPyrv_kinase-like_dom"/>
</dbReference>
<dbReference type="PROSITE" id="PS00742">
    <property type="entry name" value="PEP_ENZYMES_2"/>
    <property type="match status" value="1"/>
</dbReference>
<evidence type="ECO:0000256" key="3">
    <source>
        <dbReference type="ARBA" id="ARBA00002728"/>
    </source>
</evidence>
<keyword evidence="11 17" id="KW-0808">Transferase</keyword>
<evidence type="ECO:0000256" key="18">
    <source>
        <dbReference type="SAM" id="Coils"/>
    </source>
</evidence>
<reference evidence="23" key="1">
    <citation type="journal article" date="2019" name="Int. J. Syst. Evol. Microbiol.">
        <title>The Global Catalogue of Microorganisms (GCM) 10K type strain sequencing project: providing services to taxonomists for standard genome sequencing and annotation.</title>
        <authorList>
            <consortium name="The Broad Institute Genomics Platform"/>
            <consortium name="The Broad Institute Genome Sequencing Center for Infectious Disease"/>
            <person name="Wu L."/>
            <person name="Ma J."/>
        </authorList>
    </citation>
    <scope>NUCLEOTIDE SEQUENCE [LARGE SCALE GENOMIC DNA]</scope>
    <source>
        <strain evidence="23">CCUG 57263</strain>
    </source>
</reference>
<name>A0ABW3DC21_9BACL</name>
<dbReference type="PIRSF" id="PIRSF000732">
    <property type="entry name" value="PTS_enzyme_I"/>
    <property type="match status" value="1"/>
</dbReference>
<proteinExistence type="inferred from homology"/>
<dbReference type="InterPro" id="IPR018274">
    <property type="entry name" value="PEP_util_AS"/>
</dbReference>
<dbReference type="PANTHER" id="PTHR46244">
    <property type="entry name" value="PHOSPHOENOLPYRUVATE-PROTEIN PHOSPHOTRANSFERASE"/>
    <property type="match status" value="1"/>
</dbReference>
<feature type="domain" description="Phosphotransferase system enzyme I N-terminal" evidence="21">
    <location>
        <begin position="7"/>
        <end position="131"/>
    </location>
</feature>
<comment type="subcellular location">
    <subcellularLocation>
        <location evidence="4 17">Cytoplasm</location>
    </subcellularLocation>
</comment>
<keyword evidence="12 17" id="KW-0598">Phosphotransferase system</keyword>
<dbReference type="NCBIfam" id="TIGR01417">
    <property type="entry name" value="PTS_I_fam"/>
    <property type="match status" value="1"/>
</dbReference>
<comment type="catalytic activity">
    <reaction evidence="1 17">
        <text>L-histidyl-[protein] + phosphoenolpyruvate = N(pros)-phospho-L-histidyl-[protein] + pyruvate</text>
        <dbReference type="Rhea" id="RHEA:23880"/>
        <dbReference type="Rhea" id="RHEA-COMP:9745"/>
        <dbReference type="Rhea" id="RHEA-COMP:9746"/>
        <dbReference type="ChEBI" id="CHEBI:15361"/>
        <dbReference type="ChEBI" id="CHEBI:29979"/>
        <dbReference type="ChEBI" id="CHEBI:58702"/>
        <dbReference type="ChEBI" id="CHEBI:64837"/>
        <dbReference type="EC" id="2.7.3.9"/>
    </reaction>
</comment>
<comment type="similarity">
    <text evidence="5 17">Belongs to the PEP-utilizing enzyme family.</text>
</comment>
<dbReference type="Gene3D" id="3.20.20.60">
    <property type="entry name" value="Phosphoenolpyruvate-binding domains"/>
    <property type="match status" value="1"/>
</dbReference>
<dbReference type="InterPro" id="IPR050499">
    <property type="entry name" value="PEP-utilizing_PTS_enzyme"/>
</dbReference>
<dbReference type="InterPro" id="IPR036618">
    <property type="entry name" value="PtsI_HPr-bd_sf"/>
</dbReference>
<dbReference type="InterPro" id="IPR008731">
    <property type="entry name" value="PTS_EIN"/>
</dbReference>
<evidence type="ECO:0000256" key="8">
    <source>
        <dbReference type="ARBA" id="ARBA00022448"/>
    </source>
</evidence>
<dbReference type="InterPro" id="IPR008279">
    <property type="entry name" value="PEP-util_enz_mobile_dom"/>
</dbReference>
<dbReference type="Pfam" id="PF02896">
    <property type="entry name" value="PEP-utilizers_C"/>
    <property type="match status" value="1"/>
</dbReference>
<gene>
    <name evidence="22" type="primary">ptsP</name>
    <name evidence="22" type="ORF">ACFQ03_12970</name>
</gene>
<evidence type="ECO:0000256" key="9">
    <source>
        <dbReference type="ARBA" id="ARBA00022490"/>
    </source>
</evidence>
<evidence type="ECO:0000259" key="21">
    <source>
        <dbReference type="Pfam" id="PF05524"/>
    </source>
</evidence>
<dbReference type="RefSeq" id="WP_379288559.1">
    <property type="nucleotide sequence ID" value="NZ_JBHTIU010000039.1"/>
</dbReference>